<protein>
    <recommendedName>
        <fullName evidence="4">Bacterial bifunctional deaminase-reductase C-terminal domain-containing protein</fullName>
    </recommendedName>
</protein>
<proteinExistence type="predicted"/>
<dbReference type="InterPro" id="IPR024072">
    <property type="entry name" value="DHFR-like_dom_sf"/>
</dbReference>
<gene>
    <name evidence="5" type="ORF">GCM10007901_33560</name>
</gene>
<keyword evidence="2" id="KW-0521">NADP</keyword>
<keyword evidence="3" id="KW-0560">Oxidoreductase</keyword>
<dbReference type="PANTHER" id="PTHR38011:SF7">
    <property type="entry name" value="2,5-DIAMINO-6-RIBOSYLAMINO-4(3H)-PYRIMIDINONE 5'-PHOSPHATE REDUCTASE"/>
    <property type="match status" value="1"/>
</dbReference>
<comment type="pathway">
    <text evidence="1">Cofactor biosynthesis; riboflavin biosynthesis.</text>
</comment>
<dbReference type="Gene3D" id="3.40.430.10">
    <property type="entry name" value="Dihydrofolate Reductase, subunit A"/>
    <property type="match status" value="1"/>
</dbReference>
<dbReference type="RefSeq" id="WP_284322104.1">
    <property type="nucleotide sequence ID" value="NZ_BSOB01000046.1"/>
</dbReference>
<dbReference type="PANTHER" id="PTHR38011">
    <property type="entry name" value="DIHYDROFOLATE REDUCTASE FAMILY PROTEIN (AFU_ORTHOLOGUE AFUA_8G06820)"/>
    <property type="match status" value="1"/>
</dbReference>
<evidence type="ECO:0000313" key="5">
    <source>
        <dbReference type="EMBL" id="GLQ94404.1"/>
    </source>
</evidence>
<organism evidence="5 6">
    <name type="scientific">Dyella acidisoli</name>
    <dbReference type="NCBI Taxonomy" id="1867834"/>
    <lineage>
        <taxon>Bacteria</taxon>
        <taxon>Pseudomonadati</taxon>
        <taxon>Pseudomonadota</taxon>
        <taxon>Gammaproteobacteria</taxon>
        <taxon>Lysobacterales</taxon>
        <taxon>Rhodanobacteraceae</taxon>
        <taxon>Dyella</taxon>
    </lineage>
</organism>
<feature type="domain" description="Bacterial bifunctional deaminase-reductase C-terminal" evidence="4">
    <location>
        <begin position="12"/>
        <end position="197"/>
    </location>
</feature>
<name>A0ABQ5XTB2_9GAMM</name>
<keyword evidence="6" id="KW-1185">Reference proteome</keyword>
<sequence length="240" mass="26331">MSTPAVARMRIHLSAACSIDGYMDDTSQRRLVLSSAEDLLDIQRERAQCDAILVGAGTVRADNPRLSVREPQLVEERIRNGLSPQPVKVTVTASGDLDPEAHFFQSNGQENIVLCPAPIAGALRSRYARSATVIGMEGPISARAIAHTLQRKGIRNLFVEGGGRVLSMFLSERIYDHFRLAIAPFFVGDAGAPRLRLLPHLASHDRLVVRQVRLLGDTTVIDYDLARGVRWQKVSTLSAN</sequence>
<evidence type="ECO:0000256" key="1">
    <source>
        <dbReference type="ARBA" id="ARBA00005104"/>
    </source>
</evidence>
<reference evidence="6" key="1">
    <citation type="journal article" date="2019" name="Int. J. Syst. Evol. Microbiol.">
        <title>The Global Catalogue of Microorganisms (GCM) 10K type strain sequencing project: providing services to taxonomists for standard genome sequencing and annotation.</title>
        <authorList>
            <consortium name="The Broad Institute Genomics Platform"/>
            <consortium name="The Broad Institute Genome Sequencing Center for Infectious Disease"/>
            <person name="Wu L."/>
            <person name="Ma J."/>
        </authorList>
    </citation>
    <scope>NUCLEOTIDE SEQUENCE [LARGE SCALE GENOMIC DNA]</scope>
    <source>
        <strain evidence="6">NBRC 111980</strain>
    </source>
</reference>
<evidence type="ECO:0000256" key="3">
    <source>
        <dbReference type="ARBA" id="ARBA00023002"/>
    </source>
</evidence>
<dbReference type="InterPro" id="IPR050765">
    <property type="entry name" value="Riboflavin_Biosynth_HTPR"/>
</dbReference>
<dbReference type="Proteomes" id="UP001156670">
    <property type="component" value="Unassembled WGS sequence"/>
</dbReference>
<dbReference type="EMBL" id="BSOB01000046">
    <property type="protein sequence ID" value="GLQ94404.1"/>
    <property type="molecule type" value="Genomic_DNA"/>
</dbReference>
<dbReference type="InterPro" id="IPR002734">
    <property type="entry name" value="RibDG_C"/>
</dbReference>
<evidence type="ECO:0000259" key="4">
    <source>
        <dbReference type="Pfam" id="PF01872"/>
    </source>
</evidence>
<accession>A0ABQ5XTB2</accession>
<comment type="caution">
    <text evidence="5">The sequence shown here is derived from an EMBL/GenBank/DDBJ whole genome shotgun (WGS) entry which is preliminary data.</text>
</comment>
<dbReference type="Pfam" id="PF01872">
    <property type="entry name" value="RibD_C"/>
    <property type="match status" value="1"/>
</dbReference>
<evidence type="ECO:0000313" key="6">
    <source>
        <dbReference type="Proteomes" id="UP001156670"/>
    </source>
</evidence>
<evidence type="ECO:0000256" key="2">
    <source>
        <dbReference type="ARBA" id="ARBA00022857"/>
    </source>
</evidence>
<dbReference type="SUPFAM" id="SSF53597">
    <property type="entry name" value="Dihydrofolate reductase-like"/>
    <property type="match status" value="1"/>
</dbReference>